<dbReference type="InterPro" id="IPR022307">
    <property type="entry name" value="Helicase_put_actinobac"/>
</dbReference>
<keyword evidence="5" id="KW-0378">Hydrolase</keyword>
<dbReference type="NCBIfam" id="TIGR03817">
    <property type="entry name" value="DECH_helic"/>
    <property type="match status" value="1"/>
</dbReference>
<dbReference type="CDD" id="cd18797">
    <property type="entry name" value="SF2_C_Hrq"/>
    <property type="match status" value="1"/>
</dbReference>
<dbReference type="InterPro" id="IPR055227">
    <property type="entry name" value="HRQ1_WHD"/>
</dbReference>
<comment type="caution">
    <text evidence="5">The sequence shown here is derived from an EMBL/GenBank/DDBJ whole genome shotgun (WGS) entry which is preliminary data.</text>
</comment>
<protein>
    <submittedName>
        <fullName evidence="5">DEAD/DEAH box helicase</fullName>
    </submittedName>
</protein>
<organism evidence="5 6">
    <name type="scientific">Actinophytocola xanthii</name>
    <dbReference type="NCBI Taxonomy" id="1912961"/>
    <lineage>
        <taxon>Bacteria</taxon>
        <taxon>Bacillati</taxon>
        <taxon>Actinomycetota</taxon>
        <taxon>Actinomycetes</taxon>
        <taxon>Pseudonocardiales</taxon>
        <taxon>Pseudonocardiaceae</taxon>
    </lineage>
</organism>
<dbReference type="InterPro" id="IPR011545">
    <property type="entry name" value="DEAD/DEAH_box_helicase_dom"/>
</dbReference>
<dbReference type="GO" id="GO:0043138">
    <property type="term" value="F:3'-5' DNA helicase activity"/>
    <property type="evidence" value="ECO:0007669"/>
    <property type="project" value="TreeGrafter"/>
</dbReference>
<dbReference type="FunFam" id="3.40.50.300:FF:001137">
    <property type="entry name" value="DEAD/DEAH box helicase"/>
    <property type="match status" value="1"/>
</dbReference>
<gene>
    <name evidence="5" type="ORF">BU204_19850</name>
</gene>
<dbReference type="SMART" id="SM00487">
    <property type="entry name" value="DEXDc"/>
    <property type="match status" value="1"/>
</dbReference>
<sequence length="779" mass="82466">MGRQPTAERGARLLERVLAGVPSGENPLRHVRELPRRPATSVPWPEWVPEALRSSFGRCGVSAPWAHQVEAAEHAWAGRHVVLATGTSSGKSLAYQVPVLSRLAADPRATALYLSPTKALAADQLRALNALCDPDVRPATFDGDTPLAERDWVRAHSRWVFTNPDMLHRGILPAHAKWAQFFRRLTHVVVDECHGYRGVFGSHVALLMRRLRRVANRYGSDPVFVLASATVSDPAGSATRLSGVPCEAVTEDRSPQGARTVALWEPPLLPELAGENGAPVRRSAGAETARILTDLVVEGARTLAFVRSRRGAELTALSARHALSQVDPSLPARVAAYRAGFLPEERRALEKALVEGTLLGVASTNALELGVDIAGLDAVVVAGYPGTLASFWQQAGRAGRAGDSALVVFVARDDPLDTYLVHNPSAVLDKPVEATVIDPSNPYVLAPQLACAAAELPLTEACLPAFGPPAAVRRVVEDLVSDGVLRRRPTGWFWTSRDRPHPGVDIRGSGGEQVAVVEGDSGRMLGTVDGGSSFTTVHPGAVYLHQGTSYVVDELDLESGLALVHREDPEWSTQPREVVDISVLSTESRREFAGEVSVCLGEVAVTSHVVGYLRRLPSGEVLDQVPLDLPEQTLTTRAVWYTLSASSLAEAGLAKSEVPGALHAAEHAAIGLLPLFATCDRWDIGGVSTALHADTGEATVFVHDGHPGGAGFADRGHAALVPWLTATRDAIAACECPAGCPSCVQSPKCGNGNEPLNKAGAVAVLDAVLGAVAAQQPAA</sequence>
<keyword evidence="6" id="KW-1185">Reference proteome</keyword>
<dbReference type="InterPro" id="IPR001650">
    <property type="entry name" value="Helicase_C-like"/>
</dbReference>
<dbReference type="InterPro" id="IPR027417">
    <property type="entry name" value="P-loop_NTPase"/>
</dbReference>
<dbReference type="AlphaFoldDB" id="A0A1Q8CND1"/>
<dbReference type="EMBL" id="MSIE01000036">
    <property type="protein sequence ID" value="OLF15848.1"/>
    <property type="molecule type" value="Genomic_DNA"/>
</dbReference>
<dbReference type="Pfam" id="PF00270">
    <property type="entry name" value="DEAD"/>
    <property type="match status" value="1"/>
</dbReference>
<dbReference type="PANTHER" id="PTHR47957">
    <property type="entry name" value="ATP-DEPENDENT HELICASE HRQ1"/>
    <property type="match status" value="1"/>
</dbReference>
<evidence type="ECO:0000256" key="2">
    <source>
        <dbReference type="ARBA" id="ARBA00022840"/>
    </source>
</evidence>
<accession>A0A1Q8CND1</accession>
<name>A0A1Q8CND1_9PSEU</name>
<proteinExistence type="predicted"/>
<feature type="domain" description="Helicase C-terminal" evidence="4">
    <location>
        <begin position="291"/>
        <end position="443"/>
    </location>
</feature>
<dbReference type="STRING" id="1912961.BU204_19850"/>
<evidence type="ECO:0000313" key="6">
    <source>
        <dbReference type="Proteomes" id="UP000185596"/>
    </source>
</evidence>
<dbReference type="PANTHER" id="PTHR47957:SF3">
    <property type="entry name" value="ATP-DEPENDENT HELICASE HRQ1"/>
    <property type="match status" value="1"/>
</dbReference>
<evidence type="ECO:0000313" key="5">
    <source>
        <dbReference type="EMBL" id="OLF15848.1"/>
    </source>
</evidence>
<keyword evidence="5" id="KW-0347">Helicase</keyword>
<evidence type="ECO:0000256" key="1">
    <source>
        <dbReference type="ARBA" id="ARBA00022741"/>
    </source>
</evidence>
<evidence type="ECO:0000259" key="4">
    <source>
        <dbReference type="PROSITE" id="PS51194"/>
    </source>
</evidence>
<dbReference type="Proteomes" id="UP000185596">
    <property type="component" value="Unassembled WGS sequence"/>
</dbReference>
<dbReference type="PROSITE" id="PS51194">
    <property type="entry name" value="HELICASE_CTER"/>
    <property type="match status" value="1"/>
</dbReference>
<dbReference type="GO" id="GO:0003676">
    <property type="term" value="F:nucleic acid binding"/>
    <property type="evidence" value="ECO:0007669"/>
    <property type="project" value="InterPro"/>
</dbReference>
<dbReference type="PROSITE" id="PS51192">
    <property type="entry name" value="HELICASE_ATP_BIND_1"/>
    <property type="match status" value="1"/>
</dbReference>
<keyword evidence="2" id="KW-0067">ATP-binding</keyword>
<dbReference type="Pfam" id="PF22982">
    <property type="entry name" value="WHD_HRQ1"/>
    <property type="match status" value="1"/>
</dbReference>
<dbReference type="SUPFAM" id="SSF52540">
    <property type="entry name" value="P-loop containing nucleoside triphosphate hydrolases"/>
    <property type="match status" value="1"/>
</dbReference>
<dbReference type="InterPro" id="IPR018973">
    <property type="entry name" value="MZB"/>
</dbReference>
<dbReference type="GO" id="GO:0005524">
    <property type="term" value="F:ATP binding"/>
    <property type="evidence" value="ECO:0007669"/>
    <property type="project" value="UniProtKB-KW"/>
</dbReference>
<dbReference type="Pfam" id="PF00271">
    <property type="entry name" value="Helicase_C"/>
    <property type="match status" value="1"/>
</dbReference>
<dbReference type="GO" id="GO:0006289">
    <property type="term" value="P:nucleotide-excision repair"/>
    <property type="evidence" value="ECO:0007669"/>
    <property type="project" value="TreeGrafter"/>
</dbReference>
<dbReference type="Gene3D" id="3.40.50.300">
    <property type="entry name" value="P-loop containing nucleotide triphosphate hydrolases"/>
    <property type="match status" value="2"/>
</dbReference>
<dbReference type="Pfam" id="PF09369">
    <property type="entry name" value="MZB"/>
    <property type="match status" value="1"/>
</dbReference>
<dbReference type="SMART" id="SM00490">
    <property type="entry name" value="HELICc"/>
    <property type="match status" value="1"/>
</dbReference>
<dbReference type="CDD" id="cd17923">
    <property type="entry name" value="DEXHc_Hrq1-like"/>
    <property type="match status" value="1"/>
</dbReference>
<reference evidence="5 6" key="1">
    <citation type="submission" date="2016-12" db="EMBL/GenBank/DDBJ databases">
        <title>The draft genome sequence of Actinophytocola sp. 11-183.</title>
        <authorList>
            <person name="Wang W."/>
            <person name="Yuan L."/>
        </authorList>
    </citation>
    <scope>NUCLEOTIDE SEQUENCE [LARGE SCALE GENOMIC DNA]</scope>
    <source>
        <strain evidence="5 6">11-183</strain>
    </source>
</reference>
<dbReference type="GO" id="GO:0036297">
    <property type="term" value="P:interstrand cross-link repair"/>
    <property type="evidence" value="ECO:0007669"/>
    <property type="project" value="TreeGrafter"/>
</dbReference>
<feature type="domain" description="Helicase ATP-binding" evidence="3">
    <location>
        <begin position="72"/>
        <end position="249"/>
    </location>
</feature>
<dbReference type="InterPro" id="IPR014001">
    <property type="entry name" value="Helicase_ATP-bd"/>
</dbReference>
<dbReference type="RefSeq" id="WP_075127208.1">
    <property type="nucleotide sequence ID" value="NZ_MSIE01000036.1"/>
</dbReference>
<keyword evidence="1" id="KW-0547">Nucleotide-binding</keyword>
<evidence type="ECO:0000259" key="3">
    <source>
        <dbReference type="PROSITE" id="PS51192"/>
    </source>
</evidence>